<dbReference type="AlphaFoldDB" id="A0A7D9J8Y3"/>
<dbReference type="CDD" id="cd01647">
    <property type="entry name" value="RT_LTR"/>
    <property type="match status" value="1"/>
</dbReference>
<dbReference type="InterPro" id="IPR043128">
    <property type="entry name" value="Rev_trsase/Diguanyl_cyclase"/>
</dbReference>
<dbReference type="SUPFAM" id="SSF56672">
    <property type="entry name" value="DNA/RNA polymerases"/>
    <property type="match status" value="1"/>
</dbReference>
<dbReference type="EMBL" id="CACRXK020012975">
    <property type="protein sequence ID" value="CAB4024343.1"/>
    <property type="molecule type" value="Genomic_DNA"/>
</dbReference>
<dbReference type="CDD" id="cd05481">
    <property type="entry name" value="retropepsin_like_LTR_1"/>
    <property type="match status" value="1"/>
</dbReference>
<name>A0A7D9J8Y3_PARCT</name>
<dbReference type="Gene3D" id="3.30.70.270">
    <property type="match status" value="1"/>
</dbReference>
<comment type="caution">
    <text evidence="2">The sequence shown here is derived from an EMBL/GenBank/DDBJ whole genome shotgun (WGS) entry which is preliminary data.</text>
</comment>
<dbReference type="Pfam" id="PF00078">
    <property type="entry name" value="RVT_1"/>
    <property type="match status" value="1"/>
</dbReference>
<dbReference type="InterPro" id="IPR050951">
    <property type="entry name" value="Retrovirus_Pol_polyprotein"/>
</dbReference>
<dbReference type="Gene3D" id="2.40.70.10">
    <property type="entry name" value="Acid Proteases"/>
    <property type="match status" value="1"/>
</dbReference>
<evidence type="ECO:0000259" key="1">
    <source>
        <dbReference type="Pfam" id="PF00078"/>
    </source>
</evidence>
<evidence type="ECO:0000313" key="3">
    <source>
        <dbReference type="Proteomes" id="UP001152795"/>
    </source>
</evidence>
<reference evidence="2" key="1">
    <citation type="submission" date="2020-04" db="EMBL/GenBank/DDBJ databases">
        <authorList>
            <person name="Alioto T."/>
            <person name="Alioto T."/>
            <person name="Gomez Garrido J."/>
        </authorList>
    </citation>
    <scope>NUCLEOTIDE SEQUENCE</scope>
    <source>
        <strain evidence="2">A484AB</strain>
    </source>
</reference>
<dbReference type="PANTHER" id="PTHR37984:SF7">
    <property type="entry name" value="INTEGRASE CATALYTIC DOMAIN-CONTAINING PROTEIN"/>
    <property type="match status" value="1"/>
</dbReference>
<evidence type="ECO:0000313" key="2">
    <source>
        <dbReference type="EMBL" id="CAB4024343.1"/>
    </source>
</evidence>
<dbReference type="InterPro" id="IPR043502">
    <property type="entry name" value="DNA/RNA_pol_sf"/>
</dbReference>
<sequence>MHTDPNILFVGTVDKKPEQSTKTELTKDECFITLEVNETPIKFKVDTGSQANIIPMSMYREFKGPKGPIQSSRTSLTSYTGDKLNLVGKCTLKCMRNRRLNFFVSETDQYPILGFQASQELDIIKVVMSTNKEGDLNEKYSYVFKGLVCLRESYHIELDPEVSPVINAARKVPVAIKGRLKLELANMEKQGIIRRVDRPTDWVNSIAIVEKPGTGRLRIYLDRKHLNEAIRGEHFQLPTVEEIASRVSGGKVFSKLDPRHGYWQITLDEPSKLLTTFRTPFGRYCFTRMPFRIKSVQEVFQKRISQQVDDLDGVATEIDDILIWGSDQQEHDARLEATLQRCEKINLTLNVDKCKFNVNEVSYCGHNFTKDGVKPDESKIKAIQDMPTPSSKKEI</sequence>
<dbReference type="SUPFAM" id="SSF50630">
    <property type="entry name" value="Acid proteases"/>
    <property type="match status" value="1"/>
</dbReference>
<keyword evidence="3" id="KW-1185">Reference proteome</keyword>
<protein>
    <recommendedName>
        <fullName evidence="1">Reverse transcriptase domain-containing protein</fullName>
    </recommendedName>
</protein>
<organism evidence="2 3">
    <name type="scientific">Paramuricea clavata</name>
    <name type="common">Red gorgonian</name>
    <name type="synonym">Violescent sea-whip</name>
    <dbReference type="NCBI Taxonomy" id="317549"/>
    <lineage>
        <taxon>Eukaryota</taxon>
        <taxon>Metazoa</taxon>
        <taxon>Cnidaria</taxon>
        <taxon>Anthozoa</taxon>
        <taxon>Octocorallia</taxon>
        <taxon>Malacalcyonacea</taxon>
        <taxon>Plexauridae</taxon>
        <taxon>Paramuricea</taxon>
    </lineage>
</organism>
<accession>A0A7D9J8Y3</accession>
<dbReference type="Proteomes" id="UP001152795">
    <property type="component" value="Unassembled WGS sequence"/>
</dbReference>
<gene>
    <name evidence="2" type="ORF">PACLA_8A008229</name>
</gene>
<dbReference type="OrthoDB" id="5989289at2759"/>
<proteinExistence type="predicted"/>
<dbReference type="Gene3D" id="3.10.10.10">
    <property type="entry name" value="HIV Type 1 Reverse Transcriptase, subunit A, domain 1"/>
    <property type="match status" value="1"/>
</dbReference>
<dbReference type="InterPro" id="IPR000477">
    <property type="entry name" value="RT_dom"/>
</dbReference>
<feature type="domain" description="Reverse transcriptase" evidence="1">
    <location>
        <begin position="209"/>
        <end position="368"/>
    </location>
</feature>
<dbReference type="PANTHER" id="PTHR37984">
    <property type="entry name" value="PROTEIN CBG26694"/>
    <property type="match status" value="1"/>
</dbReference>
<dbReference type="InterPro" id="IPR021109">
    <property type="entry name" value="Peptidase_aspartic_dom_sf"/>
</dbReference>